<reference evidence="1 2" key="1">
    <citation type="submission" date="2024-07" db="EMBL/GenBank/DDBJ databases">
        <title>Genomic Encyclopedia of Type Strains, Phase V (KMG-V): Genome sequencing to study the core and pangenomes of soil and plant-associated prokaryotes.</title>
        <authorList>
            <person name="Whitman W."/>
        </authorList>
    </citation>
    <scope>NUCLEOTIDE SEQUENCE [LARGE SCALE GENOMIC DNA]</scope>
    <source>
        <strain evidence="1 2">USDA 415</strain>
    </source>
</reference>
<dbReference type="EMBL" id="JBGBZA010000002">
    <property type="protein sequence ID" value="MEY9318422.1"/>
    <property type="molecule type" value="Genomic_DNA"/>
</dbReference>
<keyword evidence="2" id="KW-1185">Reference proteome</keyword>
<protein>
    <submittedName>
        <fullName evidence="1">Uncharacterized protein</fullName>
    </submittedName>
</protein>
<dbReference type="GeneID" id="92953593"/>
<dbReference type="Proteomes" id="UP001565471">
    <property type="component" value="Unassembled WGS sequence"/>
</dbReference>
<dbReference type="RefSeq" id="WP_016848522.1">
    <property type="nucleotide sequence ID" value="NZ_BJNL01000103.1"/>
</dbReference>
<organism evidence="1 2">
    <name type="scientific">Bradyrhizobium elkanii</name>
    <dbReference type="NCBI Taxonomy" id="29448"/>
    <lineage>
        <taxon>Bacteria</taxon>
        <taxon>Pseudomonadati</taxon>
        <taxon>Pseudomonadota</taxon>
        <taxon>Alphaproteobacteria</taxon>
        <taxon>Hyphomicrobiales</taxon>
        <taxon>Nitrobacteraceae</taxon>
        <taxon>Bradyrhizobium</taxon>
    </lineage>
</organism>
<evidence type="ECO:0000313" key="1">
    <source>
        <dbReference type="EMBL" id="MEY9318422.1"/>
    </source>
</evidence>
<comment type="caution">
    <text evidence="1">The sequence shown here is derived from an EMBL/GenBank/DDBJ whole genome shotgun (WGS) entry which is preliminary data.</text>
</comment>
<evidence type="ECO:0000313" key="2">
    <source>
        <dbReference type="Proteomes" id="UP001565471"/>
    </source>
</evidence>
<sequence>METAQEVPQPDRFLGDMLRTLAPKPAPSEPFKVAFGQGRITGTFDITSQEDADEMINMINAVKTFLKKKEAAN</sequence>
<name>A0ABV4F666_BRAEL</name>
<proteinExistence type="predicted"/>
<gene>
    <name evidence="1" type="ORF">ABIF29_005221</name>
</gene>
<accession>A0ABV4F666</accession>